<dbReference type="AlphaFoldDB" id="A0A554JBR8"/>
<dbReference type="PANTHER" id="PTHR14226">
    <property type="entry name" value="NEUROPATHY TARGET ESTERASE/SWISS CHEESE D.MELANOGASTER"/>
    <property type="match status" value="1"/>
</dbReference>
<evidence type="ECO:0000313" key="6">
    <source>
        <dbReference type="EMBL" id="TSC65826.1"/>
    </source>
</evidence>
<evidence type="ECO:0000313" key="7">
    <source>
        <dbReference type="Proteomes" id="UP000319613"/>
    </source>
</evidence>
<reference evidence="6 7" key="1">
    <citation type="submission" date="2017-07" db="EMBL/GenBank/DDBJ databases">
        <title>Mechanisms for carbon and nitrogen cycling indicate functional differentiation within the Candidate Phyla Radiation.</title>
        <authorList>
            <person name="Danczak R.E."/>
            <person name="Johnston M.D."/>
            <person name="Kenah C."/>
            <person name="Slattery M."/>
            <person name="Wrighton K.C."/>
            <person name="Wilkins M.J."/>
        </authorList>
    </citation>
    <scope>NUCLEOTIDE SEQUENCE [LARGE SCALE GENOMIC DNA]</scope>
    <source>
        <strain evidence="6">Gr01-1014_77</strain>
    </source>
</reference>
<accession>A0A554JBR8</accession>
<dbReference type="Pfam" id="PF01734">
    <property type="entry name" value="Patatin"/>
    <property type="match status" value="1"/>
</dbReference>
<dbReference type="PANTHER" id="PTHR14226:SF76">
    <property type="entry name" value="NTE FAMILY PROTEIN RSSA"/>
    <property type="match status" value="1"/>
</dbReference>
<comment type="caution">
    <text evidence="6">The sequence shown here is derived from an EMBL/GenBank/DDBJ whole genome shotgun (WGS) entry which is preliminary data.</text>
</comment>
<evidence type="ECO:0000256" key="4">
    <source>
        <dbReference type="PROSITE-ProRule" id="PRU01161"/>
    </source>
</evidence>
<evidence type="ECO:0000256" key="3">
    <source>
        <dbReference type="ARBA" id="ARBA00023098"/>
    </source>
</evidence>
<evidence type="ECO:0000259" key="5">
    <source>
        <dbReference type="PROSITE" id="PS51635"/>
    </source>
</evidence>
<name>A0A554JBR8_9BACT</name>
<dbReference type="EMBL" id="VMFF01000026">
    <property type="protein sequence ID" value="TSC65826.1"/>
    <property type="molecule type" value="Genomic_DNA"/>
</dbReference>
<dbReference type="SUPFAM" id="SSF52151">
    <property type="entry name" value="FabD/lysophospholipase-like"/>
    <property type="match status" value="1"/>
</dbReference>
<gene>
    <name evidence="6" type="ORF">G01um101477_319</name>
</gene>
<feature type="domain" description="PNPLA" evidence="5">
    <location>
        <begin position="1"/>
        <end position="89"/>
    </location>
</feature>
<organism evidence="6 7">
    <name type="scientific">Candidatus Doudnabacteria bacterium Gr01-1014_77</name>
    <dbReference type="NCBI Taxonomy" id="2017133"/>
    <lineage>
        <taxon>Bacteria</taxon>
        <taxon>Candidatus Doudnaibacteriota</taxon>
    </lineage>
</organism>
<evidence type="ECO:0000256" key="2">
    <source>
        <dbReference type="ARBA" id="ARBA00022963"/>
    </source>
</evidence>
<dbReference type="Proteomes" id="UP000319613">
    <property type="component" value="Unassembled WGS sequence"/>
</dbReference>
<dbReference type="InterPro" id="IPR002641">
    <property type="entry name" value="PNPLA_dom"/>
</dbReference>
<feature type="short sequence motif" description="DGA/G" evidence="4">
    <location>
        <begin position="76"/>
        <end position="78"/>
    </location>
</feature>
<evidence type="ECO:0000256" key="1">
    <source>
        <dbReference type="ARBA" id="ARBA00022801"/>
    </source>
</evidence>
<feature type="non-terminal residue" evidence="6">
    <location>
        <position position="1"/>
    </location>
</feature>
<dbReference type="InterPro" id="IPR016035">
    <property type="entry name" value="Acyl_Trfase/lysoPLipase"/>
</dbReference>
<keyword evidence="2" id="KW-0442">Lipid degradation</keyword>
<dbReference type="InterPro" id="IPR050301">
    <property type="entry name" value="NTE"/>
</dbReference>
<keyword evidence="1" id="KW-0378">Hydrolase</keyword>
<dbReference type="Gene3D" id="3.40.1090.10">
    <property type="entry name" value="Cytosolic phospholipase A2 catalytic domain"/>
    <property type="match status" value="1"/>
</dbReference>
<dbReference type="GO" id="GO:0016042">
    <property type="term" value="P:lipid catabolic process"/>
    <property type="evidence" value="ECO:0007669"/>
    <property type="project" value="UniProtKB-KW"/>
</dbReference>
<protein>
    <submittedName>
        <fullName evidence="6">NTE family protein</fullName>
    </submittedName>
</protein>
<dbReference type="PROSITE" id="PS51635">
    <property type="entry name" value="PNPLA"/>
    <property type="match status" value="1"/>
</dbReference>
<comment type="caution">
    <text evidence="4">Lacks conserved residue(s) required for the propagation of feature annotation.</text>
</comment>
<sequence>FSGVFSFDKVETEMRKYVPYTNLEDLPIPVSIVASDIVHGEEVIFSMGDISRAVRASCSMPGLFEPVIWGGRVLLDGGLFNIIPVEAAKASNPDIIIGIDLATSRNLFSNKVLNFKRGWNVFFWPLYALKKKVVKLQRKLRGENYLQSNIDDIKMPNLFSILDRSMNYAIAERRKAEYFNCDIVITPSVKGFGDVGIKKGEAMYIEGRRAAEEAIPAIKKLLQR</sequence>
<keyword evidence="3" id="KW-0443">Lipid metabolism</keyword>
<dbReference type="GO" id="GO:0016787">
    <property type="term" value="F:hydrolase activity"/>
    <property type="evidence" value="ECO:0007669"/>
    <property type="project" value="UniProtKB-KW"/>
</dbReference>
<proteinExistence type="predicted"/>